<evidence type="ECO:0000256" key="16">
    <source>
        <dbReference type="ARBA" id="ARBA00025767"/>
    </source>
</evidence>
<dbReference type="PROSITE" id="PS00690">
    <property type="entry name" value="DEAH_ATP_HELICASE"/>
    <property type="match status" value="1"/>
</dbReference>
<sequence length="1301" mass="144861">MATEVSKNSEGTPKWKNNPAHNNGNRPQNMRRQIISQQRKSLPIASVEKRLLEEVRKHDILIIVGETGSGKTTQLPQFLCNGGFCRDGKVIGITQPRRVAAVTVAKRVAEECDVELGQKVGYSIRFDDTTSASTRIKYLTDGLLLRETLLDPLLSRYSVVIVDEAHERTVHTDVLLGLLKDVQKARSLEGRKDTNSVALKEENNVQNRVSLKPCKGSKHSPLKLIIMSASLDARGFSEYFGGARAVHIQGRQYPVDILYTHHAEPDYVDAALITIFQIHMGEGPGDILVFLTGQEEIESVEKLIQERVQKLPKTSQTLKVVPIFSSLPSEKQMLVFQTAPPGFRKVILATNIAETSVTIPGIKYVIDPGLVKARSYNHRTGMESLIITPTSKAQALQRSGRAGREGPGKCFRLYQESEFAKLVDSTTPEIKRCNLSNVILQLKALGVDDIMGFDFMEKPSRTAIANSLEQLLLLGALTDDYKLSDPVGSQMARLPLDPIYSKALIVASEFRCLEEMLIAVSMLSVESMFYTPRDKMQEARDARKCFTSVDGDHLTLVSVYRASAECLEKSKLAGSKEKKAEKTLNKWCRDNFINSRSLKHARDIHSQIRGHVEQMGLHISSCGDDMLQFRRCLAASFFLNAALKQHDGSYRALASSQTVQIHPSSVLFRAKPESTATNQLRLLTIQYNNRIGEKGMTKPPLLGTAKYTMSLFQINRHDSDGSAKEARRSQLQDFRVTSFDSFKGSNEPERILLIMSLISQNALGAKKHVKIARAETDEPMVQVSDEETEAAKDSDAGLKSKKRKKEVNEKEKEFHVKQEKEMKRLESFLFGNLYSPVVFGKEEEDKTEEQALFITDRSGIKGITSDEDVESDEESGDEIELKGRKPAWVDEDESKLTVDIAKLNRLRKLRKGEDETSILASDYVGRLRDHHLKLNPTPGWAEVGPRSGDGSDSDNESADGSYDLLRTNEDIVVNHGVKLLPGLLEYSRLVDVNAEDPSNGPINSVQFHINGQLLLSAGLDRRLRFFQIDGKRNTKIQSMFLEDLPIRKASFLPDGSQVIAAGRRKFFYSFDLEKAKVDKIGPLTGRDEKSLEVFEVSPDSSTIAFVGNEGHILLVSTKTKELIGTMKMNGTARSLAFADGGRQLLSSGGDGHIYHWDLRTRTCIHKAVDEGCMTGHSLSTSRNGSLFAAGSDSGIVNIYNKSEFLGGKRKPVKTVENLTTKVDFLKFNHDSQILAICSSMQKNSLKLVHIPSYTVFSNWPPANRPLRFPRCLDFSPGGGFMAVGNAAGKVFLYKLHHYRHA</sequence>
<keyword evidence="11" id="KW-0378">Hydrolase</keyword>
<dbReference type="GO" id="GO:0003724">
    <property type="term" value="F:RNA helicase activity"/>
    <property type="evidence" value="ECO:0007669"/>
    <property type="project" value="UniProtKB-EC"/>
</dbReference>
<dbReference type="Pfam" id="PF00400">
    <property type="entry name" value="WD40"/>
    <property type="match status" value="2"/>
</dbReference>
<evidence type="ECO:0000256" key="5">
    <source>
        <dbReference type="ARBA" id="ARBA00022553"/>
    </source>
</evidence>
<evidence type="ECO:0000256" key="10">
    <source>
        <dbReference type="ARBA" id="ARBA00022741"/>
    </source>
</evidence>
<dbReference type="Gramene" id="RZC49917">
    <property type="protein sequence ID" value="RZC49917"/>
    <property type="gene ID" value="C5167_018347"/>
</dbReference>
<dbReference type="GO" id="GO:0005730">
    <property type="term" value="C:nucleolus"/>
    <property type="evidence" value="ECO:0007669"/>
    <property type="project" value="UniProtKB-SubCell"/>
</dbReference>
<feature type="repeat" description="WD" evidence="19">
    <location>
        <begin position="1125"/>
        <end position="1166"/>
    </location>
</feature>
<dbReference type="SMART" id="SM00320">
    <property type="entry name" value="WD40"/>
    <property type="match status" value="6"/>
</dbReference>
<dbReference type="InterPro" id="IPR048333">
    <property type="entry name" value="HA2_WH"/>
</dbReference>
<dbReference type="EMBL" id="CM010716">
    <property type="protein sequence ID" value="RZC49917.1"/>
    <property type="molecule type" value="Genomic_DNA"/>
</dbReference>
<evidence type="ECO:0000256" key="19">
    <source>
        <dbReference type="PROSITE-ProRule" id="PRU00221"/>
    </source>
</evidence>
<dbReference type="SUPFAM" id="SSF50978">
    <property type="entry name" value="WD40 repeat-like"/>
    <property type="match status" value="1"/>
</dbReference>
<comment type="similarity">
    <text evidence="2">Belongs to the DEAD box helicase family. DEAH subfamily.</text>
</comment>
<dbReference type="PROSITE" id="PS51194">
    <property type="entry name" value="HELICASE_CTER"/>
    <property type="match status" value="1"/>
</dbReference>
<organism evidence="23 24">
    <name type="scientific">Papaver somniferum</name>
    <name type="common">Opium poppy</name>
    <dbReference type="NCBI Taxonomy" id="3469"/>
    <lineage>
        <taxon>Eukaryota</taxon>
        <taxon>Viridiplantae</taxon>
        <taxon>Streptophyta</taxon>
        <taxon>Embryophyta</taxon>
        <taxon>Tracheophyta</taxon>
        <taxon>Spermatophyta</taxon>
        <taxon>Magnoliopsida</taxon>
        <taxon>Ranunculales</taxon>
        <taxon>Papaveraceae</taxon>
        <taxon>Papaveroideae</taxon>
        <taxon>Papaver</taxon>
    </lineage>
</organism>
<comment type="catalytic activity">
    <reaction evidence="17">
        <text>ATP + H2O = ADP + phosphate + H(+)</text>
        <dbReference type="Rhea" id="RHEA:13065"/>
        <dbReference type="ChEBI" id="CHEBI:15377"/>
        <dbReference type="ChEBI" id="CHEBI:15378"/>
        <dbReference type="ChEBI" id="CHEBI:30616"/>
        <dbReference type="ChEBI" id="CHEBI:43474"/>
        <dbReference type="ChEBI" id="CHEBI:456216"/>
        <dbReference type="EC" id="3.6.4.13"/>
    </reaction>
</comment>
<evidence type="ECO:0000256" key="6">
    <source>
        <dbReference type="ARBA" id="ARBA00022574"/>
    </source>
</evidence>
<feature type="region of interest" description="Disordered" evidence="20">
    <location>
        <begin position="934"/>
        <end position="961"/>
    </location>
</feature>
<dbReference type="PANTHER" id="PTHR18934">
    <property type="entry name" value="ATP-DEPENDENT RNA HELICASE"/>
    <property type="match status" value="1"/>
</dbReference>
<dbReference type="Gene3D" id="2.130.10.10">
    <property type="entry name" value="YVTN repeat-like/Quinoprotein amine dehydrogenase"/>
    <property type="match status" value="1"/>
</dbReference>
<keyword evidence="7" id="KW-0507">mRNA processing</keyword>
<keyword evidence="6 19" id="KW-0853">WD repeat</keyword>
<evidence type="ECO:0000256" key="8">
    <source>
        <dbReference type="ARBA" id="ARBA00022728"/>
    </source>
</evidence>
<feature type="compositionally biased region" description="Polar residues" evidence="20">
    <location>
        <begin position="1"/>
        <end position="11"/>
    </location>
</feature>
<feature type="compositionally biased region" description="Basic and acidic residues" evidence="20">
    <location>
        <begin position="789"/>
        <end position="798"/>
    </location>
</feature>
<dbReference type="Pfam" id="PF21010">
    <property type="entry name" value="HA2_C"/>
    <property type="match status" value="1"/>
</dbReference>
<keyword evidence="15" id="KW-0539">Nucleus</keyword>
<dbReference type="InterPro" id="IPR001680">
    <property type="entry name" value="WD40_rpt"/>
</dbReference>
<evidence type="ECO:0000256" key="4">
    <source>
        <dbReference type="ARBA" id="ARBA00022552"/>
    </source>
</evidence>
<dbReference type="Pfam" id="PF00271">
    <property type="entry name" value="Helicase_C"/>
    <property type="match status" value="1"/>
</dbReference>
<keyword evidence="13" id="KW-0067">ATP-binding</keyword>
<keyword evidence="12" id="KW-0347">Helicase</keyword>
<dbReference type="Proteomes" id="UP000316621">
    <property type="component" value="Chromosome 2"/>
</dbReference>
<dbReference type="FunFam" id="3.40.50.300:FF:000578">
    <property type="entry name" value="probable ATP-dependent RNA helicase DHX35"/>
    <property type="match status" value="1"/>
</dbReference>
<proteinExistence type="inferred from homology"/>
<evidence type="ECO:0000256" key="2">
    <source>
        <dbReference type="ARBA" id="ARBA00008792"/>
    </source>
</evidence>
<keyword evidence="14" id="KW-0508">mRNA splicing</keyword>
<dbReference type="SMART" id="SM00487">
    <property type="entry name" value="DEXDc"/>
    <property type="match status" value="1"/>
</dbReference>
<evidence type="ECO:0000256" key="14">
    <source>
        <dbReference type="ARBA" id="ARBA00023187"/>
    </source>
</evidence>
<dbReference type="InterPro" id="IPR014001">
    <property type="entry name" value="Helicase_ATP-bd"/>
</dbReference>
<dbReference type="Gene3D" id="1.20.120.1080">
    <property type="match status" value="1"/>
</dbReference>
<evidence type="ECO:0000256" key="13">
    <source>
        <dbReference type="ARBA" id="ARBA00022840"/>
    </source>
</evidence>
<evidence type="ECO:0000256" key="12">
    <source>
        <dbReference type="ARBA" id="ARBA00022806"/>
    </source>
</evidence>
<feature type="region of interest" description="Disordered" evidence="20">
    <location>
        <begin position="1"/>
        <end position="27"/>
    </location>
</feature>
<feature type="domain" description="Helicase ATP-binding" evidence="21">
    <location>
        <begin position="52"/>
        <end position="249"/>
    </location>
</feature>
<evidence type="ECO:0000313" key="23">
    <source>
        <dbReference type="EMBL" id="RZC49917.1"/>
    </source>
</evidence>
<keyword evidence="4" id="KW-0698">rRNA processing</keyword>
<evidence type="ECO:0000259" key="22">
    <source>
        <dbReference type="PROSITE" id="PS51194"/>
    </source>
</evidence>
<dbReference type="GO" id="GO:0006397">
    <property type="term" value="P:mRNA processing"/>
    <property type="evidence" value="ECO:0007669"/>
    <property type="project" value="UniProtKB-KW"/>
</dbReference>
<dbReference type="Gene3D" id="3.40.50.300">
    <property type="entry name" value="P-loop containing nucleotide triphosphate hydrolases"/>
    <property type="match status" value="2"/>
</dbReference>
<dbReference type="GO" id="GO:0003725">
    <property type="term" value="F:double-stranded RNA binding"/>
    <property type="evidence" value="ECO:0007669"/>
    <property type="project" value="TreeGrafter"/>
</dbReference>
<dbReference type="InterPro" id="IPR027417">
    <property type="entry name" value="P-loop_NTPase"/>
</dbReference>
<dbReference type="GO" id="GO:0045943">
    <property type="term" value="P:positive regulation of transcription by RNA polymerase I"/>
    <property type="evidence" value="ECO:0007669"/>
    <property type="project" value="TreeGrafter"/>
</dbReference>
<dbReference type="PROSITE" id="PS50082">
    <property type="entry name" value="WD_REPEATS_2"/>
    <property type="match status" value="1"/>
</dbReference>
<evidence type="ECO:0000256" key="3">
    <source>
        <dbReference type="ARBA" id="ARBA00012552"/>
    </source>
</evidence>
<comment type="subcellular location">
    <subcellularLocation>
        <location evidence="1">Nucleus</location>
        <location evidence="1">Nucleolus</location>
    </subcellularLocation>
</comment>
<keyword evidence="9" id="KW-0677">Repeat</keyword>
<feature type="domain" description="Helicase C-terminal" evidence="22">
    <location>
        <begin position="267"/>
        <end position="446"/>
    </location>
</feature>
<dbReference type="GO" id="GO:0006364">
    <property type="term" value="P:rRNA processing"/>
    <property type="evidence" value="ECO:0007669"/>
    <property type="project" value="UniProtKB-KW"/>
</dbReference>
<evidence type="ECO:0000256" key="17">
    <source>
        <dbReference type="ARBA" id="ARBA00047984"/>
    </source>
</evidence>
<keyword evidence="24" id="KW-1185">Reference proteome</keyword>
<reference evidence="23 24" key="1">
    <citation type="journal article" date="2018" name="Science">
        <title>The opium poppy genome and morphinan production.</title>
        <authorList>
            <person name="Guo L."/>
            <person name="Winzer T."/>
            <person name="Yang X."/>
            <person name="Li Y."/>
            <person name="Ning Z."/>
            <person name="He Z."/>
            <person name="Teodor R."/>
            <person name="Lu Y."/>
            <person name="Bowser T.A."/>
            <person name="Graham I.A."/>
            <person name="Ye K."/>
        </authorList>
    </citation>
    <scope>NUCLEOTIDE SEQUENCE [LARGE SCALE GENOMIC DNA]</scope>
    <source>
        <strain evidence="24">cv. HN1</strain>
        <tissue evidence="23">Leaves</tissue>
    </source>
</reference>
<evidence type="ECO:0000256" key="18">
    <source>
        <dbReference type="ARBA" id="ARBA00074442"/>
    </source>
</evidence>
<evidence type="ECO:0000256" key="1">
    <source>
        <dbReference type="ARBA" id="ARBA00004604"/>
    </source>
</evidence>
<comment type="similarity">
    <text evidence="16">Belongs to the WD repeat UTP18 family.</text>
</comment>
<evidence type="ECO:0000256" key="11">
    <source>
        <dbReference type="ARBA" id="ARBA00022801"/>
    </source>
</evidence>
<dbReference type="FunFam" id="2.130.10.10:FF:000121">
    <property type="entry name" value="U3 small nucleolar RNA-associated protein 18 homolog"/>
    <property type="match status" value="1"/>
</dbReference>
<dbReference type="CDD" id="cd18791">
    <property type="entry name" value="SF2_C_RHA"/>
    <property type="match status" value="1"/>
</dbReference>
<dbReference type="PROSITE" id="PS51192">
    <property type="entry name" value="HELICASE_ATP_BIND_1"/>
    <property type="match status" value="1"/>
</dbReference>
<evidence type="ECO:0000256" key="9">
    <source>
        <dbReference type="ARBA" id="ARBA00022737"/>
    </source>
</evidence>
<dbReference type="GO" id="GO:0016787">
    <property type="term" value="F:hydrolase activity"/>
    <property type="evidence" value="ECO:0007669"/>
    <property type="project" value="UniProtKB-KW"/>
</dbReference>
<dbReference type="STRING" id="3469.A0A4Y7IMK1"/>
<dbReference type="InterPro" id="IPR001650">
    <property type="entry name" value="Helicase_C-like"/>
</dbReference>
<dbReference type="GO" id="GO:0005524">
    <property type="term" value="F:ATP binding"/>
    <property type="evidence" value="ECO:0007669"/>
    <property type="project" value="UniProtKB-KW"/>
</dbReference>
<dbReference type="GO" id="GO:0005681">
    <property type="term" value="C:spliceosomal complex"/>
    <property type="evidence" value="ECO:0007669"/>
    <property type="project" value="UniProtKB-KW"/>
</dbReference>
<dbReference type="Pfam" id="PF04408">
    <property type="entry name" value="WHD_HA2"/>
    <property type="match status" value="1"/>
</dbReference>
<dbReference type="InterPro" id="IPR002464">
    <property type="entry name" value="DNA/RNA_helicase_DEAH_CS"/>
</dbReference>
<evidence type="ECO:0000256" key="15">
    <source>
        <dbReference type="ARBA" id="ARBA00023242"/>
    </source>
</evidence>
<dbReference type="EC" id="3.6.4.13" evidence="3"/>
<dbReference type="InterPro" id="IPR007502">
    <property type="entry name" value="Helicase-assoc_dom"/>
</dbReference>
<evidence type="ECO:0000313" key="24">
    <source>
        <dbReference type="Proteomes" id="UP000316621"/>
    </source>
</evidence>
<dbReference type="SUPFAM" id="SSF52540">
    <property type="entry name" value="P-loop containing nucleoside triphosphate hydrolases"/>
    <property type="match status" value="1"/>
</dbReference>
<protein>
    <recommendedName>
        <fullName evidence="18">U3 small nucleolar RNA-associated protein 18 homolog</fullName>
        <ecNumber evidence="3">3.6.4.13</ecNumber>
    </recommendedName>
</protein>
<dbReference type="CDD" id="cd17978">
    <property type="entry name" value="DEXHc_DHX33"/>
    <property type="match status" value="1"/>
</dbReference>
<dbReference type="SMART" id="SM00847">
    <property type="entry name" value="HA2"/>
    <property type="match status" value="1"/>
</dbReference>
<dbReference type="InterPro" id="IPR015943">
    <property type="entry name" value="WD40/YVTN_repeat-like_dom_sf"/>
</dbReference>
<dbReference type="FunFam" id="3.40.50.300:FF:000007">
    <property type="entry name" value="Pre-mRNA-splicing factor ATP-dependent RNA helicase"/>
    <property type="match status" value="1"/>
</dbReference>
<dbReference type="GO" id="GO:0008380">
    <property type="term" value="P:RNA splicing"/>
    <property type="evidence" value="ECO:0007669"/>
    <property type="project" value="UniProtKB-KW"/>
</dbReference>
<dbReference type="InterPro" id="IPR036322">
    <property type="entry name" value="WD40_repeat_dom_sf"/>
</dbReference>
<evidence type="ECO:0000256" key="7">
    <source>
        <dbReference type="ARBA" id="ARBA00022664"/>
    </source>
</evidence>
<dbReference type="PANTHER" id="PTHR18934:SF118">
    <property type="entry name" value="ATP-DEPENDENT RNA HELICASE DHX33"/>
    <property type="match status" value="1"/>
</dbReference>
<keyword evidence="10" id="KW-0547">Nucleotide-binding</keyword>
<evidence type="ECO:0000256" key="20">
    <source>
        <dbReference type="SAM" id="MobiDB-lite"/>
    </source>
</evidence>
<evidence type="ECO:0000259" key="21">
    <source>
        <dbReference type="PROSITE" id="PS51192"/>
    </source>
</evidence>
<accession>A0A4Y7IMK1</accession>
<feature type="region of interest" description="Disordered" evidence="20">
    <location>
        <begin position="778"/>
        <end position="808"/>
    </location>
</feature>
<dbReference type="SMART" id="SM00490">
    <property type="entry name" value="HELICc"/>
    <property type="match status" value="1"/>
</dbReference>
<keyword evidence="5" id="KW-0597">Phosphoprotein</keyword>
<name>A0A4Y7IMK1_PAPSO</name>
<gene>
    <name evidence="23" type="ORF">C5167_018347</name>
</gene>
<keyword evidence="8" id="KW-0747">Spliceosome</keyword>